<accession>A0A2G1QPR0</accession>
<dbReference type="SUPFAM" id="SSF53756">
    <property type="entry name" value="UDP-Glycosyltransferase/glycogen phosphorylase"/>
    <property type="match status" value="1"/>
</dbReference>
<sequence length="377" mass="40710">MPHDLVVFGEDWGRHPSSTQHLVRRLAGDRNTLWINSLGLRRPRLTRRDATRLATKAVSLLRTPPVPAGRTDRSDHPFRAIIEPRAVSWPGSRVAAAINRRLVGTQVNAALERNGMKAPVLWTSLPTALPLVGTLGERAVVYYAGDDFAALHGVDHGPVAAMERALADRADLILAASPEIAERFDPARTVHLPHGVDFGLFSGPASRNAALPEGKTAGFYGSLNGWIDLPAIADAARRLPGWTFVLIGRIEADLAPIEGLANIRLAPPVSHDSLPSWSQHWTVSLLPFVRNRQIDASNPLKLREYLAAGRPVAATYAFPAIRDLQAPVSTPGTGKTLADAILEAETRTGEARAFVSRLANQGWDARAAHVASLIDAL</sequence>
<dbReference type="Proteomes" id="UP000221168">
    <property type="component" value="Unassembled WGS sequence"/>
</dbReference>
<dbReference type="GO" id="GO:0016740">
    <property type="term" value="F:transferase activity"/>
    <property type="evidence" value="ECO:0007669"/>
    <property type="project" value="UniProtKB-KW"/>
</dbReference>
<proteinExistence type="predicted"/>
<organism evidence="1 2">
    <name type="scientific">Zhengella mangrovi</name>
    <dbReference type="NCBI Taxonomy" id="1982044"/>
    <lineage>
        <taxon>Bacteria</taxon>
        <taxon>Pseudomonadati</taxon>
        <taxon>Pseudomonadota</taxon>
        <taxon>Alphaproteobacteria</taxon>
        <taxon>Hyphomicrobiales</taxon>
        <taxon>Notoacmeibacteraceae</taxon>
        <taxon>Zhengella</taxon>
    </lineage>
</organism>
<dbReference type="Gene3D" id="3.40.50.2000">
    <property type="entry name" value="Glycogen Phosphorylase B"/>
    <property type="match status" value="1"/>
</dbReference>
<keyword evidence="1" id="KW-0808">Transferase</keyword>
<evidence type="ECO:0000313" key="1">
    <source>
        <dbReference type="EMBL" id="PHP67454.1"/>
    </source>
</evidence>
<dbReference type="OrthoDB" id="9769600at2"/>
<name>A0A2G1QPR0_9HYPH</name>
<dbReference type="Gene3D" id="3.40.50.11010">
    <property type="match status" value="1"/>
</dbReference>
<protein>
    <submittedName>
        <fullName evidence="1">Glycosyl transferase</fullName>
    </submittedName>
</protein>
<reference evidence="1 2" key="1">
    <citation type="submission" date="2017-10" db="EMBL/GenBank/DDBJ databases">
        <title>Sedimentibacterium mangrovi gen. nov., sp. nov., a novel member of family Phyllobacteriacea isolated from mangrove sediment.</title>
        <authorList>
            <person name="Liao H."/>
            <person name="Tian Y."/>
        </authorList>
    </citation>
    <scope>NUCLEOTIDE SEQUENCE [LARGE SCALE GENOMIC DNA]</scope>
    <source>
        <strain evidence="1 2">X9-2-2</strain>
    </source>
</reference>
<gene>
    <name evidence="1" type="ORF">CSC94_07020</name>
</gene>
<evidence type="ECO:0000313" key="2">
    <source>
        <dbReference type="Proteomes" id="UP000221168"/>
    </source>
</evidence>
<dbReference type="AlphaFoldDB" id="A0A2G1QPR0"/>
<comment type="caution">
    <text evidence="1">The sequence shown here is derived from an EMBL/GenBank/DDBJ whole genome shotgun (WGS) entry which is preliminary data.</text>
</comment>
<dbReference type="RefSeq" id="WP_099305348.1">
    <property type="nucleotide sequence ID" value="NZ_PDVP01000003.1"/>
</dbReference>
<dbReference type="EMBL" id="PDVP01000003">
    <property type="protein sequence ID" value="PHP67454.1"/>
    <property type="molecule type" value="Genomic_DNA"/>
</dbReference>
<keyword evidence="2" id="KW-1185">Reference proteome</keyword>